<accession>A0A368V9D6</accession>
<evidence type="ECO:0000313" key="5">
    <source>
        <dbReference type="Proteomes" id="UP000253065"/>
    </source>
</evidence>
<dbReference type="EMBL" id="QNSA01000001">
    <property type="protein sequence ID" value="RBP76981.1"/>
    <property type="molecule type" value="Genomic_DNA"/>
</dbReference>
<protein>
    <submittedName>
        <fullName evidence="3">Ogr/Delta-like zinc finger protein</fullName>
    </submittedName>
</protein>
<feature type="domain" description="Zinc finger Ogr/Delta-type" evidence="1">
    <location>
        <begin position="89"/>
        <end position="127"/>
    </location>
</feature>
<sequence>MKLNQITRNYLTIGCPACGESCSIQSSRAIQQKGKDAFVQCRNIECGYRGSVEVSYGPVLQAKNPGTPDVENQQRLQSGVRNNFLRILCPHCAGVCRVRTSVQMISAQRQLYVFCQDADHCGYKGVVFLTHTDRLSLDPDGNVRQIPLAPEVREQCQQEMELAYEKYSPKKKDATR</sequence>
<dbReference type="InterPro" id="IPR007684">
    <property type="entry name" value="Znf_Ogr/Delta"/>
</dbReference>
<organism evidence="3 4">
    <name type="scientific">Marinobacter nauticus</name>
    <name type="common">Marinobacter hydrocarbonoclasticus</name>
    <name type="synonym">Marinobacter aquaeolei</name>
    <dbReference type="NCBI Taxonomy" id="2743"/>
    <lineage>
        <taxon>Bacteria</taxon>
        <taxon>Pseudomonadati</taxon>
        <taxon>Pseudomonadota</taxon>
        <taxon>Gammaproteobacteria</taxon>
        <taxon>Pseudomonadales</taxon>
        <taxon>Marinobacteraceae</taxon>
        <taxon>Marinobacter</taxon>
    </lineage>
</organism>
<name>A0A368V9D6_MARNT</name>
<evidence type="ECO:0000313" key="2">
    <source>
        <dbReference type="EMBL" id="RBP76981.1"/>
    </source>
</evidence>
<gene>
    <name evidence="3" type="ORF">DET51_101164</name>
    <name evidence="2" type="ORF">DET64_101165</name>
</gene>
<dbReference type="Proteomes" id="UP000253065">
    <property type="component" value="Unassembled WGS sequence"/>
</dbReference>
<proteinExistence type="predicted"/>
<dbReference type="Pfam" id="PF04606">
    <property type="entry name" value="Ogr_Delta"/>
    <property type="match status" value="2"/>
</dbReference>
<dbReference type="RefSeq" id="WP_181800029.1">
    <property type="nucleotide sequence ID" value="NZ_QNSA01000001.1"/>
</dbReference>
<dbReference type="Proteomes" id="UP000252795">
    <property type="component" value="Unassembled WGS sequence"/>
</dbReference>
<evidence type="ECO:0000259" key="1">
    <source>
        <dbReference type="Pfam" id="PF04606"/>
    </source>
</evidence>
<feature type="domain" description="Zinc finger Ogr/Delta-type" evidence="1">
    <location>
        <begin position="15"/>
        <end position="49"/>
    </location>
</feature>
<dbReference type="EMBL" id="QPJB01000001">
    <property type="protein sequence ID" value="RCW37827.1"/>
    <property type="molecule type" value="Genomic_DNA"/>
</dbReference>
<dbReference type="AlphaFoldDB" id="A0A368V9D6"/>
<comment type="caution">
    <text evidence="3">The sequence shown here is derived from an EMBL/GenBank/DDBJ whole genome shotgun (WGS) entry which is preliminary data.</text>
</comment>
<reference evidence="3 4" key="1">
    <citation type="submission" date="2018-07" db="EMBL/GenBank/DDBJ databases">
        <title>Freshwater and sediment microbial communities from various areas in North America, analyzing microbe dynamics in response to fracking.</title>
        <authorList>
            <person name="Lamendella R."/>
        </authorList>
    </citation>
    <scope>NUCLEOTIDE SEQUENCE [LARGE SCALE GENOMIC DNA]</scope>
    <source>
        <strain evidence="3 4">114E</strain>
        <strain evidence="2 5">114E_o</strain>
    </source>
</reference>
<keyword evidence="5" id="KW-1185">Reference proteome</keyword>
<evidence type="ECO:0000313" key="4">
    <source>
        <dbReference type="Proteomes" id="UP000252795"/>
    </source>
</evidence>
<evidence type="ECO:0000313" key="3">
    <source>
        <dbReference type="EMBL" id="RCW37827.1"/>
    </source>
</evidence>